<name>A0AAV4A064_9GAST</name>
<dbReference type="GO" id="GO:1990817">
    <property type="term" value="F:poly(A) RNA polymerase activity"/>
    <property type="evidence" value="ECO:0007669"/>
    <property type="project" value="TreeGrafter"/>
</dbReference>
<dbReference type="Proteomes" id="UP000735302">
    <property type="component" value="Unassembled WGS sequence"/>
</dbReference>
<dbReference type="Gene3D" id="1.10.1410.10">
    <property type="match status" value="1"/>
</dbReference>
<dbReference type="AlphaFoldDB" id="A0AAV4A064"/>
<dbReference type="PANTHER" id="PTHR12271:SF127">
    <property type="entry name" value="SPECKLE TARGETED PIP5K1A-REGULATED POLY(A) POLYMERASE"/>
    <property type="match status" value="1"/>
</dbReference>
<organism evidence="2 3">
    <name type="scientific">Plakobranchus ocellatus</name>
    <dbReference type="NCBI Taxonomy" id="259542"/>
    <lineage>
        <taxon>Eukaryota</taxon>
        <taxon>Metazoa</taxon>
        <taxon>Spiralia</taxon>
        <taxon>Lophotrochozoa</taxon>
        <taxon>Mollusca</taxon>
        <taxon>Gastropoda</taxon>
        <taxon>Heterobranchia</taxon>
        <taxon>Euthyneura</taxon>
        <taxon>Panpulmonata</taxon>
        <taxon>Sacoglossa</taxon>
        <taxon>Placobranchoidea</taxon>
        <taxon>Plakobranchidae</taxon>
        <taxon>Plakobranchus</taxon>
    </lineage>
</organism>
<dbReference type="EMBL" id="BLXT01003068">
    <property type="protein sequence ID" value="GFO00317.1"/>
    <property type="molecule type" value="Genomic_DNA"/>
</dbReference>
<dbReference type="InterPro" id="IPR043519">
    <property type="entry name" value="NT_sf"/>
</dbReference>
<evidence type="ECO:0000259" key="1">
    <source>
        <dbReference type="Pfam" id="PF22600"/>
    </source>
</evidence>
<dbReference type="InterPro" id="IPR054708">
    <property type="entry name" value="MTPAP-like_central"/>
</dbReference>
<proteinExistence type="predicted"/>
<dbReference type="SUPFAM" id="SSF81631">
    <property type="entry name" value="PAP/OAS1 substrate-binding domain"/>
    <property type="match status" value="1"/>
</dbReference>
<keyword evidence="3" id="KW-1185">Reference proteome</keyword>
<dbReference type="InterPro" id="IPR036875">
    <property type="entry name" value="Znf_CCHC_sf"/>
</dbReference>
<dbReference type="PANTHER" id="PTHR12271">
    <property type="entry name" value="POLY A POLYMERASE CID PAP -RELATED"/>
    <property type="match status" value="1"/>
</dbReference>
<sequence>MVELKSNDQAKKLGAIATFLDIPVTVTSVSPHKSLNSSKGVIRSRDLRCCPEEEMVEELSGVTHARRIKVRRGEDKIQTDTVVLTFDSPKPPSRIRAGYLTLDVRPYVPLLMRCYKCQRYGHGKDRCKKPAAVCVGCGKGGYVERDCSADPHCVNCREDHTASSKTCPKFLEEQAILRYKAENGGTFQQARKAVVVELHKTISTRTFASASLPLYPRSPCDGGGCKNPEEFLATYFCHFGLLAKISALGPAKNGVIRVQYMEEESVRRVLSSGPTHEHDGIKFQVLKFIYKPQMGDAMRLSQKEETSKQKVARTNLHANICELLGKTKSVEEGLQSVTENFQLSPQDFKDRAAIVRKLAEVFASHNPGCFVYQFGSSINGFGMRGCDLDLFLNLDLPHTISKKQLKELAKVLSSGSLSGSFKDILPIPSQRCPIIKFTHKPTGIKCDLSMDNKKALLNSRLLQLYSSDLRVKQVVFALRLWAKFRRLSKSEETWTQSLLSSYALTLLALFFLMVCKPCPVIPAVCDLEKFIPGIMVETVEECDCLVIPKGAQLPPSKNTQSSVELLQGLFKFYSQEIDFNHDALLLWDAKTVPRASLAQNSSYVNCRLVCTAGLFYCS</sequence>
<comment type="caution">
    <text evidence="2">The sequence shown here is derived from an EMBL/GenBank/DDBJ whole genome shotgun (WGS) entry which is preliminary data.</text>
</comment>
<dbReference type="GO" id="GO:0008270">
    <property type="term" value="F:zinc ion binding"/>
    <property type="evidence" value="ECO:0007669"/>
    <property type="project" value="InterPro"/>
</dbReference>
<dbReference type="GO" id="GO:0031123">
    <property type="term" value="P:RNA 3'-end processing"/>
    <property type="evidence" value="ECO:0007669"/>
    <property type="project" value="TreeGrafter"/>
</dbReference>
<dbReference type="SUPFAM" id="SSF57756">
    <property type="entry name" value="Retrovirus zinc finger-like domains"/>
    <property type="match status" value="1"/>
</dbReference>
<evidence type="ECO:0000313" key="3">
    <source>
        <dbReference type="Proteomes" id="UP000735302"/>
    </source>
</evidence>
<dbReference type="SUPFAM" id="SSF81301">
    <property type="entry name" value="Nucleotidyltransferase"/>
    <property type="match status" value="1"/>
</dbReference>
<reference evidence="2 3" key="1">
    <citation type="journal article" date="2021" name="Elife">
        <title>Chloroplast acquisition without the gene transfer in kleptoplastic sea slugs, Plakobranchus ocellatus.</title>
        <authorList>
            <person name="Maeda T."/>
            <person name="Takahashi S."/>
            <person name="Yoshida T."/>
            <person name="Shimamura S."/>
            <person name="Takaki Y."/>
            <person name="Nagai Y."/>
            <person name="Toyoda A."/>
            <person name="Suzuki Y."/>
            <person name="Arimoto A."/>
            <person name="Ishii H."/>
            <person name="Satoh N."/>
            <person name="Nishiyama T."/>
            <person name="Hasebe M."/>
            <person name="Maruyama T."/>
            <person name="Minagawa J."/>
            <person name="Obokata J."/>
            <person name="Shigenobu S."/>
        </authorList>
    </citation>
    <scope>NUCLEOTIDE SEQUENCE [LARGE SCALE GENOMIC DNA]</scope>
</reference>
<dbReference type="CDD" id="cd05402">
    <property type="entry name" value="NT_PAP_TUTase"/>
    <property type="match status" value="1"/>
</dbReference>
<gene>
    <name evidence="2" type="ORF">PoB_002682200</name>
</gene>
<dbReference type="GO" id="GO:0003676">
    <property type="term" value="F:nucleic acid binding"/>
    <property type="evidence" value="ECO:0007669"/>
    <property type="project" value="InterPro"/>
</dbReference>
<protein>
    <submittedName>
        <fullName evidence="2">Poly(A) RNA polymerase, mitochondrial</fullName>
    </submittedName>
</protein>
<feature type="domain" description="Poly(A) RNA polymerase mitochondrial-like central palm" evidence="1">
    <location>
        <begin position="332"/>
        <end position="466"/>
    </location>
</feature>
<dbReference type="Gene3D" id="3.30.460.10">
    <property type="entry name" value="Beta Polymerase, domain 2"/>
    <property type="match status" value="1"/>
</dbReference>
<accession>A0AAV4A064</accession>
<evidence type="ECO:0000313" key="2">
    <source>
        <dbReference type="EMBL" id="GFO00317.1"/>
    </source>
</evidence>
<dbReference type="Pfam" id="PF22600">
    <property type="entry name" value="MTPAP-like_central"/>
    <property type="match status" value="1"/>
</dbReference>